<dbReference type="InterPro" id="IPR034660">
    <property type="entry name" value="DinB/YfiT-like"/>
</dbReference>
<dbReference type="EMBL" id="SZPY01000002">
    <property type="protein sequence ID" value="TKI62446.1"/>
    <property type="molecule type" value="Genomic_DNA"/>
</dbReference>
<proteinExistence type="predicted"/>
<dbReference type="NCBIfam" id="TIGR03083">
    <property type="entry name" value="maleylpyruvate isomerase family mycothiol-dependent enzyme"/>
    <property type="match status" value="1"/>
</dbReference>
<protein>
    <submittedName>
        <fullName evidence="2">Maleylpyruvate isomerase family mycothiol-dependent enzyme</fullName>
    </submittedName>
</protein>
<evidence type="ECO:0000313" key="2">
    <source>
        <dbReference type="EMBL" id="TKI62446.1"/>
    </source>
</evidence>
<evidence type="ECO:0000313" key="3">
    <source>
        <dbReference type="Proteomes" id="UP000307808"/>
    </source>
</evidence>
<keyword evidence="2" id="KW-0413">Isomerase</keyword>
<dbReference type="OrthoDB" id="5185819at2"/>
<dbReference type="GO" id="GO:0046872">
    <property type="term" value="F:metal ion binding"/>
    <property type="evidence" value="ECO:0007669"/>
    <property type="project" value="InterPro"/>
</dbReference>
<feature type="domain" description="Mycothiol-dependent maleylpyruvate isomerase metal-binding" evidence="1">
    <location>
        <begin position="12"/>
        <end position="124"/>
    </location>
</feature>
<keyword evidence="2" id="KW-0670">Pyruvate</keyword>
<dbReference type="Pfam" id="PF11716">
    <property type="entry name" value="MDMPI_N"/>
    <property type="match status" value="1"/>
</dbReference>
<comment type="caution">
    <text evidence="2">The sequence shown here is derived from an EMBL/GenBank/DDBJ whole genome shotgun (WGS) entry which is preliminary data.</text>
</comment>
<dbReference type="InterPro" id="IPR017517">
    <property type="entry name" value="Maleyloyr_isom"/>
</dbReference>
<dbReference type="Proteomes" id="UP000307808">
    <property type="component" value="Unassembled WGS sequence"/>
</dbReference>
<accession>A0A4U2YMF4</accession>
<dbReference type="GO" id="GO:0016853">
    <property type="term" value="F:isomerase activity"/>
    <property type="evidence" value="ECO:0007669"/>
    <property type="project" value="UniProtKB-KW"/>
</dbReference>
<dbReference type="InterPro" id="IPR024344">
    <property type="entry name" value="MDMPI_metal-binding"/>
</dbReference>
<name>A0A4U2YMF4_9ACTN</name>
<organism evidence="2 3">
    <name type="scientific">Nocardioides jishulii</name>
    <dbReference type="NCBI Taxonomy" id="2575440"/>
    <lineage>
        <taxon>Bacteria</taxon>
        <taxon>Bacillati</taxon>
        <taxon>Actinomycetota</taxon>
        <taxon>Actinomycetes</taxon>
        <taxon>Propionibacteriales</taxon>
        <taxon>Nocardioidaceae</taxon>
        <taxon>Nocardioides</taxon>
    </lineage>
</organism>
<keyword evidence="3" id="KW-1185">Reference proteome</keyword>
<dbReference type="AlphaFoldDB" id="A0A4U2YMF4"/>
<dbReference type="RefSeq" id="WP_137065715.1">
    <property type="nucleotide sequence ID" value="NZ_CP040748.1"/>
</dbReference>
<gene>
    <name evidence="2" type="ORF">FC770_08640</name>
</gene>
<sequence>MDPNEKTLTDFRSLLDEFSEVVARANESWDSPSPCEGWTSGDVLDHVIDSERDFFASHDLALGARPTGTPEEVWRAHVSAVNSALTGPEVLAGEFDGFFGRSTIGATLATFFNLDLVIHRWDLASALGTGTVLTDHEMDLAESALDTLGDAIYAHGACAAAVDLPADATRQVRLIARTGRDPRAWSSNRA</sequence>
<dbReference type="Gene3D" id="1.20.120.450">
    <property type="entry name" value="dinb family like domain"/>
    <property type="match status" value="1"/>
</dbReference>
<reference evidence="2 3" key="1">
    <citation type="submission" date="2019-04" db="EMBL/GenBank/DDBJ databases">
        <authorList>
            <person name="Dong K."/>
        </authorList>
    </citation>
    <scope>NUCLEOTIDE SEQUENCE [LARGE SCALE GENOMIC DNA]</scope>
    <source>
        <strain evidence="3">dk3543</strain>
    </source>
</reference>
<evidence type="ECO:0000259" key="1">
    <source>
        <dbReference type="Pfam" id="PF11716"/>
    </source>
</evidence>
<dbReference type="SUPFAM" id="SSF109854">
    <property type="entry name" value="DinB/YfiT-like putative metalloenzymes"/>
    <property type="match status" value="1"/>
</dbReference>